<evidence type="ECO:0000256" key="1">
    <source>
        <dbReference type="ARBA" id="ARBA00022531"/>
    </source>
</evidence>
<keyword evidence="4" id="KW-0732">Signal</keyword>
<protein>
    <submittedName>
        <fullName evidence="5">Uncharacterized protein</fullName>
    </submittedName>
</protein>
<dbReference type="eggNOG" id="ENOG502RZSC">
    <property type="taxonomic scope" value="Eukaryota"/>
</dbReference>
<dbReference type="OMA" id="GVRIMEV"/>
<dbReference type="InterPro" id="IPR038052">
    <property type="entry name" value="Chaperonin_RbcX_sf"/>
</dbReference>
<dbReference type="GO" id="GO:0015977">
    <property type="term" value="P:carbon fixation"/>
    <property type="evidence" value="ECO:0007669"/>
    <property type="project" value="UniProtKB-KW"/>
</dbReference>
<dbReference type="GeneID" id="17350371"/>
<dbReference type="Pfam" id="PF02341">
    <property type="entry name" value="RbcX"/>
    <property type="match status" value="1"/>
</dbReference>
<evidence type="ECO:0000256" key="3">
    <source>
        <dbReference type="ARBA" id="ARBA00023300"/>
    </source>
</evidence>
<dbReference type="AlphaFoldDB" id="E1ZTA0"/>
<dbReference type="SUPFAM" id="SSF158615">
    <property type="entry name" value="RbcX-like"/>
    <property type="match status" value="1"/>
</dbReference>
<dbReference type="EMBL" id="GL433870">
    <property type="protein sequence ID" value="EFN50938.1"/>
    <property type="molecule type" value="Genomic_DNA"/>
</dbReference>
<reference evidence="5 6" key="1">
    <citation type="journal article" date="2010" name="Plant Cell">
        <title>The Chlorella variabilis NC64A genome reveals adaptation to photosymbiosis, coevolution with viruses, and cryptic sex.</title>
        <authorList>
            <person name="Blanc G."/>
            <person name="Duncan G."/>
            <person name="Agarkova I."/>
            <person name="Borodovsky M."/>
            <person name="Gurnon J."/>
            <person name="Kuo A."/>
            <person name="Lindquist E."/>
            <person name="Lucas S."/>
            <person name="Pangilinan J."/>
            <person name="Polle J."/>
            <person name="Salamov A."/>
            <person name="Terry A."/>
            <person name="Yamada T."/>
            <person name="Dunigan D.D."/>
            <person name="Grigoriev I.V."/>
            <person name="Claverie J.M."/>
            <person name="Van Etten J.L."/>
        </authorList>
    </citation>
    <scope>NUCLEOTIDE SEQUENCE [LARGE SCALE GENOMIC DNA]</scope>
    <source>
        <strain evidence="5 6">NC64A</strain>
    </source>
</reference>
<name>E1ZTA0_CHLVA</name>
<dbReference type="InterPro" id="IPR003435">
    <property type="entry name" value="Chaperonin_RcbX"/>
</dbReference>
<dbReference type="PANTHER" id="PTHR33791:SF1">
    <property type="entry name" value="RUBISCO CHAPERONE RBCX"/>
    <property type="match status" value="1"/>
</dbReference>
<feature type="chain" id="PRO_5003156079" evidence="4">
    <location>
        <begin position="36"/>
        <end position="147"/>
    </location>
</feature>
<sequence length="147" mass="15775">MHVPADTFGGAAPEHKAARMLSTLFTAVALRVVLAQVGGGGEGGDLPPAPEFLYLRDFLAERPLTRDGDAWLAVLMAQERGQMLGVRIMEVREAYCSGDFDWAQCQQLAAQHIQESNVGMLRRHAARAFGGSLAGGSEEPGQEPRQG</sequence>
<dbReference type="GO" id="GO:0044183">
    <property type="term" value="F:protein folding chaperone"/>
    <property type="evidence" value="ECO:0007669"/>
    <property type="project" value="InterPro"/>
</dbReference>
<dbReference type="STRING" id="554065.E1ZTA0"/>
<dbReference type="OrthoDB" id="513226at2759"/>
<dbReference type="Gene3D" id="1.10.1200.210">
    <property type="entry name" value="Chaperonin-like RbcX"/>
    <property type="match status" value="1"/>
</dbReference>
<evidence type="ECO:0000313" key="6">
    <source>
        <dbReference type="Proteomes" id="UP000008141"/>
    </source>
</evidence>
<keyword evidence="3" id="KW-0120">Carbon dioxide fixation</keyword>
<dbReference type="RefSeq" id="XP_005843040.1">
    <property type="nucleotide sequence ID" value="XM_005842978.1"/>
</dbReference>
<dbReference type="InParanoid" id="E1ZTA0"/>
<gene>
    <name evidence="5" type="ORF">CHLNCDRAFT_141591</name>
</gene>
<feature type="signal peptide" evidence="4">
    <location>
        <begin position="1"/>
        <end position="35"/>
    </location>
</feature>
<evidence type="ECO:0000313" key="5">
    <source>
        <dbReference type="EMBL" id="EFN50938.1"/>
    </source>
</evidence>
<dbReference type="GO" id="GO:0015979">
    <property type="term" value="P:photosynthesis"/>
    <property type="evidence" value="ECO:0007669"/>
    <property type="project" value="UniProtKB-KW"/>
</dbReference>
<evidence type="ECO:0000256" key="4">
    <source>
        <dbReference type="SAM" id="SignalP"/>
    </source>
</evidence>
<evidence type="ECO:0000256" key="2">
    <source>
        <dbReference type="ARBA" id="ARBA00023186"/>
    </source>
</evidence>
<dbReference type="GO" id="GO:0110102">
    <property type="term" value="P:ribulose bisphosphate carboxylase complex assembly"/>
    <property type="evidence" value="ECO:0007669"/>
    <property type="project" value="InterPro"/>
</dbReference>
<dbReference type="KEGG" id="cvr:CHLNCDRAFT_141591"/>
<dbReference type="Proteomes" id="UP000008141">
    <property type="component" value="Unassembled WGS sequence"/>
</dbReference>
<dbReference type="PANTHER" id="PTHR33791">
    <property type="entry name" value="CHAPERONIN-LIKE RBCX PROTEIN 1, CHLOROPLASTIC"/>
    <property type="match status" value="1"/>
</dbReference>
<proteinExistence type="predicted"/>
<keyword evidence="6" id="KW-1185">Reference proteome</keyword>
<organism evidence="6">
    <name type="scientific">Chlorella variabilis</name>
    <name type="common">Green alga</name>
    <dbReference type="NCBI Taxonomy" id="554065"/>
    <lineage>
        <taxon>Eukaryota</taxon>
        <taxon>Viridiplantae</taxon>
        <taxon>Chlorophyta</taxon>
        <taxon>core chlorophytes</taxon>
        <taxon>Trebouxiophyceae</taxon>
        <taxon>Chlorellales</taxon>
        <taxon>Chlorellaceae</taxon>
        <taxon>Chlorella clade</taxon>
        <taxon>Chlorella</taxon>
    </lineage>
</organism>
<accession>E1ZTA0</accession>
<keyword evidence="1" id="KW-0602">Photosynthesis</keyword>
<keyword evidence="2" id="KW-0143">Chaperone</keyword>